<gene>
    <name evidence="2" type="ORF">GPECTOR_12g564</name>
</gene>
<keyword evidence="3" id="KW-1185">Reference proteome</keyword>
<dbReference type="Proteomes" id="UP000075714">
    <property type="component" value="Unassembled WGS sequence"/>
</dbReference>
<evidence type="ECO:0000256" key="1">
    <source>
        <dbReference type="SAM" id="MobiDB-lite"/>
    </source>
</evidence>
<dbReference type="PROSITE" id="PS00018">
    <property type="entry name" value="EF_HAND_1"/>
    <property type="match status" value="1"/>
</dbReference>
<protein>
    <recommendedName>
        <fullName evidence="4">EF-hand domain-containing protein</fullName>
    </recommendedName>
</protein>
<proteinExistence type="predicted"/>
<comment type="caution">
    <text evidence="2">The sequence shown here is derived from an EMBL/GenBank/DDBJ whole genome shotgun (WGS) entry which is preliminary data.</text>
</comment>
<feature type="region of interest" description="Disordered" evidence="1">
    <location>
        <begin position="1480"/>
        <end position="1501"/>
    </location>
</feature>
<organism evidence="2 3">
    <name type="scientific">Gonium pectorale</name>
    <name type="common">Green alga</name>
    <dbReference type="NCBI Taxonomy" id="33097"/>
    <lineage>
        <taxon>Eukaryota</taxon>
        <taxon>Viridiplantae</taxon>
        <taxon>Chlorophyta</taxon>
        <taxon>core chlorophytes</taxon>
        <taxon>Chlorophyceae</taxon>
        <taxon>CS clade</taxon>
        <taxon>Chlamydomonadales</taxon>
        <taxon>Volvocaceae</taxon>
        <taxon>Gonium</taxon>
    </lineage>
</organism>
<dbReference type="EMBL" id="LSYV01000013">
    <property type="protein sequence ID" value="KXZ51600.1"/>
    <property type="molecule type" value="Genomic_DNA"/>
</dbReference>
<evidence type="ECO:0000313" key="2">
    <source>
        <dbReference type="EMBL" id="KXZ51600.1"/>
    </source>
</evidence>
<reference evidence="3" key="1">
    <citation type="journal article" date="2016" name="Nat. Commun.">
        <title>The Gonium pectorale genome demonstrates co-option of cell cycle regulation during the evolution of multicellularity.</title>
        <authorList>
            <person name="Hanschen E.R."/>
            <person name="Marriage T.N."/>
            <person name="Ferris P.J."/>
            <person name="Hamaji T."/>
            <person name="Toyoda A."/>
            <person name="Fujiyama A."/>
            <person name="Neme R."/>
            <person name="Noguchi H."/>
            <person name="Minakuchi Y."/>
            <person name="Suzuki M."/>
            <person name="Kawai-Toyooka H."/>
            <person name="Smith D.R."/>
            <person name="Sparks H."/>
            <person name="Anderson J."/>
            <person name="Bakaric R."/>
            <person name="Luria V."/>
            <person name="Karger A."/>
            <person name="Kirschner M.W."/>
            <person name="Durand P.M."/>
            <person name="Michod R.E."/>
            <person name="Nozaki H."/>
            <person name="Olson B.J."/>
        </authorList>
    </citation>
    <scope>NUCLEOTIDE SEQUENCE [LARGE SCALE GENOMIC DNA]</scope>
    <source>
        <strain evidence="3">NIES-2863</strain>
    </source>
</reference>
<accession>A0A150GQH4</accession>
<name>A0A150GQH4_GONPE</name>
<dbReference type="InterPro" id="IPR018247">
    <property type="entry name" value="EF_Hand_1_Ca_BS"/>
</dbReference>
<evidence type="ECO:0000313" key="3">
    <source>
        <dbReference type="Proteomes" id="UP000075714"/>
    </source>
</evidence>
<evidence type="ECO:0008006" key="4">
    <source>
        <dbReference type="Google" id="ProtNLM"/>
    </source>
</evidence>
<sequence>MAPVLRDAINGWGPAFEARIVNGSQPGDASFMLLPAPGVGAAWPAGTMERLVGELVPWVLGGGSLVVMYDNTSGEYGRTGRQSRAGLTATSMRRSPGQGRHGRVGVALHDASGLYNRFVRPDKLPLGMTSSLDCAAAALNGSNPAINATIGPFVLYPGPSAVSTQLVAWKLGKGNLFYLGHQFAWDSASGATTGSTWMDALYASVQWASWGGKYVNRQSNRTLLVTLPGRGQPAYADIATSANGCALPLAFGDCADRCRATPGCNAFVALQRSAFCGGPACYLKSGLFPAASLPCSTCTLGYFVDGSSPTFGFSPEALPSGASVYVQMYVNRSVPYDQPCKPVWVGKTCRQGSESSTATVWDDASSAFAFLFTSCVKGCQALDGRRIASGADEVRTWYYSNVSSSATTLACDAVGVLTRTCTDGAFASWRFASGQTVDPTASGYYPACGITCTDAENPGLGNNRTVYLQGSVQQNATCQAVVLNQTRTCDAVRGKWTDWEPAVPAGTKLYTSCYVQCAAGCSEEALGQAAQSLAPPPAACMTPACCCANGLTWRWAMQQATAANLQALANNTQAAAARLRAVCDFLKSLPNNTCTTGSEYYAPLLTRACTGADALAAGLPLSGSLALAAQPLAFASFGTELDMRIQAIRDLDAEIANTQYFELGLRNLLANSATQKEVQAAASNLLTAMRDGQRSTMQMLDAVAQSVQDTKTKLDDQAGSLQQLLGAVLDLRSRSVYLEGLTLDGTTLVLQQGKKLMDSLESTAVDLRQEIRNGTLRVLERVDAINASLSLQMSQGFRDISGSITDLQSVVVNGNQLILRVVQAEGEATRAVARLESGATQMQIAASQNTILAGASSQSLLARQQAGLYLEKAQALQLGRATSPIADKVFDTVSSLKGDSGKLPHPADVGGLLSHIRLYTHLSASGTLQKLQSAATRFAATNGNTSPSGGGTSANGLLQKVAEIAGWDADGDGVLSVLDVNTTLATLGGLVRDGSSFLKASTASALRSSLEDLKNTMLSALGELSAQQSKVASGSSGGAPGDGGSAAAALKTTTSRVAARDVLQRPTTTSSIQRIRNLVNGSTVLDTLTQTLLDPGTWSEDGLGTITAERIGSVVERMMGDAEPVAENTTKEETSMASQLMQHVAEVALKQVISSPSPNDRLLPVLGGSFKTALSKPGGLLPTLGKAINAMSGTAGPGLFSNADLNLLGSGDGWDAAGNKDGLVTLADVGIILNRVQGLITNPTAQNALSSVIQAVTSATKLTLPGMAGLISAASGTDGFGSFLMDQLGPYVQQVTSGTVGGVLSDAVSSWTSTCAGGGGAASCLRSASKLASPTVGRTATTVARSVGSSVLAQTAKKTVGKTVGGVAGGVVGAVFGPVGSVVGRFLGRAIGGLFGHHHRHHLLERDSSGGSGGGGMPMLDCASRSQDGAQLLSGGRGYGSLVGGGVGDEPSFWEMLSRMDHHPDVQAPHVAAYMRRRSLSQAATGPPPPDPAAGGSGMSSDRAAQWEAACVAMKKDLDAALALLRDVSAFTTHAVLANASDLARPDIILPVPDITTTFNSDNGTASSNATSAGGEEDLTAYLGPADMSAAAVASRIASAPDLASYLDSPDEQLSGSVGAASKEDIIMNVGLTRRALKAVQAAAVAAMAAQAQSIASPAITANGTNGPVLQLTDPSGSTAAVGGGGRCVSVNLGSLNTAGGDPAQLLSYLTNIVRPQRDVERAAHVQAFLQTLQVFAVQYRFTTLQPVSYSPLLSGQRAASGSQPSVSDLSSLRAEWQSSYNRYLSGMGPATRLSVALEFPRSDFPRLFSDLLTANGTVLTVEPPSSTIYYNTRVRAVRAYVFPAAASGDSGDDVMQFSISRDSVSSFFATPRDALSGTVTELSHSRPQPLLFAYSRSNCQPLSTTAGADALDSTFVRYSPYGSWGLRLQGQPGSVLSGATVIRLEFDVDTYTANDNSGDRPWPLFAGQSRINILAPGRYGGACMLAAQAVASSSRDAIGQASEPQLAALVAVFNFTGAAPQEGTPAYAALATWVRSYLSGPLASLGVVARDWADPRVITLGAHGGPCINPLT</sequence>